<feature type="signal peptide" evidence="13">
    <location>
        <begin position="1"/>
        <end position="22"/>
    </location>
</feature>
<dbReference type="InterPro" id="IPR039426">
    <property type="entry name" value="TonB-dep_rcpt-like"/>
</dbReference>
<feature type="chain" id="PRO_5026148209" evidence="13">
    <location>
        <begin position="23"/>
        <end position="990"/>
    </location>
</feature>
<evidence type="ECO:0000259" key="15">
    <source>
        <dbReference type="Pfam" id="PF07715"/>
    </source>
</evidence>
<name>A0A6I4IYU2_9SPHN</name>
<dbReference type="GO" id="GO:0006826">
    <property type="term" value="P:iron ion transport"/>
    <property type="evidence" value="ECO:0007669"/>
    <property type="project" value="UniProtKB-KW"/>
</dbReference>
<comment type="subcellular location">
    <subcellularLocation>
        <location evidence="1 11">Cell outer membrane</location>
        <topology evidence="1 11">Multi-pass membrane protein</topology>
    </subcellularLocation>
</comment>
<keyword evidence="16" id="KW-0675">Receptor</keyword>
<dbReference type="Proteomes" id="UP000441389">
    <property type="component" value="Unassembled WGS sequence"/>
</dbReference>
<keyword evidence="2 11" id="KW-0813">Transport</keyword>
<evidence type="ECO:0000313" key="16">
    <source>
        <dbReference type="EMBL" id="MVO76611.1"/>
    </source>
</evidence>
<keyword evidence="17" id="KW-1185">Reference proteome</keyword>
<keyword evidence="5 11" id="KW-0812">Transmembrane</keyword>
<evidence type="ECO:0000256" key="13">
    <source>
        <dbReference type="SAM" id="SignalP"/>
    </source>
</evidence>
<keyword evidence="10 11" id="KW-0998">Cell outer membrane</keyword>
<evidence type="ECO:0000256" key="5">
    <source>
        <dbReference type="ARBA" id="ARBA00022692"/>
    </source>
</evidence>
<dbReference type="GO" id="GO:0009279">
    <property type="term" value="C:cell outer membrane"/>
    <property type="evidence" value="ECO:0007669"/>
    <property type="project" value="UniProtKB-SubCell"/>
</dbReference>
<reference evidence="16 17" key="1">
    <citation type="submission" date="2019-12" db="EMBL/GenBank/DDBJ databases">
        <authorList>
            <person name="Huq M.A."/>
        </authorList>
    </citation>
    <scope>NUCLEOTIDE SEQUENCE [LARGE SCALE GENOMIC DNA]</scope>
    <source>
        <strain evidence="16 17">MAH-20</strain>
    </source>
</reference>
<comment type="caution">
    <text evidence="16">The sequence shown here is derived from an EMBL/GenBank/DDBJ whole genome shotgun (WGS) entry which is preliminary data.</text>
</comment>
<dbReference type="Gene3D" id="2.40.170.20">
    <property type="entry name" value="TonB-dependent receptor, beta-barrel domain"/>
    <property type="match status" value="3"/>
</dbReference>
<evidence type="ECO:0000256" key="3">
    <source>
        <dbReference type="ARBA" id="ARBA00022452"/>
    </source>
</evidence>
<feature type="domain" description="TonB-dependent receptor plug" evidence="15">
    <location>
        <begin position="62"/>
        <end position="169"/>
    </location>
</feature>
<evidence type="ECO:0000256" key="8">
    <source>
        <dbReference type="ARBA" id="ARBA00023077"/>
    </source>
</evidence>
<keyword evidence="7" id="KW-0406">Ion transport</keyword>
<evidence type="ECO:0000256" key="11">
    <source>
        <dbReference type="PROSITE-ProRule" id="PRU01360"/>
    </source>
</evidence>
<feature type="domain" description="TonB-dependent receptor-like beta-barrel" evidence="14">
    <location>
        <begin position="457"/>
        <end position="760"/>
    </location>
</feature>
<evidence type="ECO:0000256" key="2">
    <source>
        <dbReference type="ARBA" id="ARBA00022448"/>
    </source>
</evidence>
<organism evidence="16 17">
    <name type="scientific">Sphingomonas horti</name>
    <dbReference type="NCBI Taxonomy" id="2682842"/>
    <lineage>
        <taxon>Bacteria</taxon>
        <taxon>Pseudomonadati</taxon>
        <taxon>Pseudomonadota</taxon>
        <taxon>Alphaproteobacteria</taxon>
        <taxon>Sphingomonadales</taxon>
        <taxon>Sphingomonadaceae</taxon>
        <taxon>Sphingomonas</taxon>
    </lineage>
</organism>
<gene>
    <name evidence="16" type="ORF">GON01_01470</name>
</gene>
<dbReference type="InterPro" id="IPR036942">
    <property type="entry name" value="Beta-barrel_TonB_sf"/>
</dbReference>
<keyword evidence="3 11" id="KW-1134">Transmembrane beta strand</keyword>
<accession>A0A6I4IYU2</accession>
<evidence type="ECO:0000256" key="9">
    <source>
        <dbReference type="ARBA" id="ARBA00023136"/>
    </source>
</evidence>
<evidence type="ECO:0000256" key="4">
    <source>
        <dbReference type="ARBA" id="ARBA00022496"/>
    </source>
</evidence>
<sequence>MRKLDLLGATAIALLFTAPALAQDAGNSAPQGAPEAGAAPSAAADEGLGDIVVTAQRKGERLQDVPISVSAFSGEALKSQQINNATQLQLSLPNITFTKTNFTASSFTIRGIGDLCVGFACDTATGIHVNDMPLLSTRLFETEYFDLERVEVLRGPQGTLFGRNATSGVVNFITARPNLARFGASGSVEYGNFNSIRGEGMVNAPITDTIGVRLAGYYLNRDGFTKNLNPAAKSRVDDRDLYALRGTIRWEPTENTTLDIIGYYFHEKDNRSRVQKQLCHRDPTGILGCQPDRLGFDIANGNSTLAAVLTSTEFFRINSPAIAPFGLGSIYGTDLNFGGLSVPSDLRTVNIDFTPTYYAQEYHIMGRLEQQLGDQFKLTLTGGYADNKVDSRTDYNLAANNPLVNNPGLFALAAAAQQPGSPFANVAQALIPNGPNGGLCVSNIDSSLTGVYGGNTIKCAPGSTDYDRSQSHARQYSIEGHVDSSFDGPFNFLLGGIYVDSKTTQGNYGVASFGLDYASGILGAAQTLGQRAAGNAAFPNVFLAPPFFFNNTDLFTIKSYGLFGEAYFEASDRLKLTAGLRYSHDKKFVRARSPILSFAVPYGVTDGTQSPFIAAYDADPGRTGNQLFAERQVSFGRLTGRAVIDFKVTPDNLIYASYSRGYKSGGINPPIPTEFNVSETFAPEAVNAFEIGTKNTFANGTIRLNASAFYYQYKNLQLSRIVARTSVNDNTDADIWGVEVETILKPDPRWLINLSASYLSTSIKSKLLVDSRDVSGGRSDAVIIKDLTNASNCVVTGPNAALANAYVNAFNSSLGLRPTTAVPGTNTTGAYSICTVLASTAANPPAALRTAFGIPTGPLPFTVSDGIPVDIGGNKLPNAPAFKASAGAQYTADLPGGLTLVPRADLTFTGEQYSRSFNRAIDRIPSFTQANAQIQLNGPDDRWFVRGFISNIFDSNSITGQYVTDQSTGLFTNIFTLEPRRYGIAAGFKF</sequence>
<dbReference type="EMBL" id="WQMS01000001">
    <property type="protein sequence ID" value="MVO76611.1"/>
    <property type="molecule type" value="Genomic_DNA"/>
</dbReference>
<evidence type="ECO:0000256" key="6">
    <source>
        <dbReference type="ARBA" id="ARBA00023004"/>
    </source>
</evidence>
<proteinExistence type="inferred from homology"/>
<dbReference type="AlphaFoldDB" id="A0A6I4IYU2"/>
<comment type="similarity">
    <text evidence="11 12">Belongs to the TonB-dependent receptor family.</text>
</comment>
<dbReference type="InterPro" id="IPR000531">
    <property type="entry name" value="Beta-barrel_TonB"/>
</dbReference>
<evidence type="ECO:0000256" key="1">
    <source>
        <dbReference type="ARBA" id="ARBA00004571"/>
    </source>
</evidence>
<evidence type="ECO:0000313" key="17">
    <source>
        <dbReference type="Proteomes" id="UP000441389"/>
    </source>
</evidence>
<keyword evidence="8 12" id="KW-0798">TonB box</keyword>
<evidence type="ECO:0000256" key="12">
    <source>
        <dbReference type="RuleBase" id="RU003357"/>
    </source>
</evidence>
<dbReference type="InterPro" id="IPR012910">
    <property type="entry name" value="Plug_dom"/>
</dbReference>
<dbReference type="SUPFAM" id="SSF56935">
    <property type="entry name" value="Porins"/>
    <property type="match status" value="1"/>
</dbReference>
<evidence type="ECO:0000259" key="14">
    <source>
        <dbReference type="Pfam" id="PF00593"/>
    </source>
</evidence>
<dbReference type="Pfam" id="PF07715">
    <property type="entry name" value="Plug"/>
    <property type="match status" value="1"/>
</dbReference>
<evidence type="ECO:0000256" key="7">
    <source>
        <dbReference type="ARBA" id="ARBA00023065"/>
    </source>
</evidence>
<keyword evidence="9 11" id="KW-0472">Membrane</keyword>
<keyword evidence="4" id="KW-0410">Iron transport</keyword>
<keyword evidence="13" id="KW-0732">Signal</keyword>
<dbReference type="PROSITE" id="PS52016">
    <property type="entry name" value="TONB_DEPENDENT_REC_3"/>
    <property type="match status" value="1"/>
</dbReference>
<dbReference type="PANTHER" id="PTHR32552">
    <property type="entry name" value="FERRICHROME IRON RECEPTOR-RELATED"/>
    <property type="match status" value="1"/>
</dbReference>
<keyword evidence="6" id="KW-0408">Iron</keyword>
<protein>
    <submittedName>
        <fullName evidence="16">TonB-dependent receptor plug domain-containing protein</fullName>
    </submittedName>
</protein>
<dbReference type="Pfam" id="PF00593">
    <property type="entry name" value="TonB_dep_Rec_b-barrel"/>
    <property type="match status" value="1"/>
</dbReference>
<dbReference type="RefSeq" id="WP_157025304.1">
    <property type="nucleotide sequence ID" value="NZ_WQMS01000001.1"/>
</dbReference>
<dbReference type="PANTHER" id="PTHR32552:SF81">
    <property type="entry name" value="TONB-DEPENDENT OUTER MEMBRANE RECEPTOR"/>
    <property type="match status" value="1"/>
</dbReference>
<evidence type="ECO:0000256" key="10">
    <source>
        <dbReference type="ARBA" id="ARBA00023237"/>
    </source>
</evidence>